<accession>A0AAE0JSP2</accession>
<organism evidence="2 3">
    <name type="scientific">Lasiosphaeria ovina</name>
    <dbReference type="NCBI Taxonomy" id="92902"/>
    <lineage>
        <taxon>Eukaryota</taxon>
        <taxon>Fungi</taxon>
        <taxon>Dikarya</taxon>
        <taxon>Ascomycota</taxon>
        <taxon>Pezizomycotina</taxon>
        <taxon>Sordariomycetes</taxon>
        <taxon>Sordariomycetidae</taxon>
        <taxon>Sordariales</taxon>
        <taxon>Lasiosphaeriaceae</taxon>
        <taxon>Lasiosphaeria</taxon>
    </lineage>
</organism>
<feature type="region of interest" description="Disordered" evidence="1">
    <location>
        <begin position="131"/>
        <end position="153"/>
    </location>
</feature>
<sequence length="153" mass="16375">MSEDAGDEEIIMTIFCLERPAVASPADLELIKATMCSITGHENARQGQASAVARLVFANADTVLVAATGYGKSAVLYACSALLANYCWARYASRGVVSKRNRRIAQISQIVIPPSEANGVSKLRALSWSGFSSTHGNPKPSLSTVLEIEDDER</sequence>
<dbReference type="EMBL" id="JAULSN010000014">
    <property type="protein sequence ID" value="KAK3360857.1"/>
    <property type="molecule type" value="Genomic_DNA"/>
</dbReference>
<dbReference type="AlphaFoldDB" id="A0AAE0JSP2"/>
<evidence type="ECO:0000313" key="3">
    <source>
        <dbReference type="Proteomes" id="UP001287356"/>
    </source>
</evidence>
<dbReference type="Gene3D" id="3.40.50.300">
    <property type="entry name" value="P-loop containing nucleotide triphosphate hydrolases"/>
    <property type="match status" value="1"/>
</dbReference>
<proteinExistence type="predicted"/>
<reference evidence="2" key="2">
    <citation type="submission" date="2023-06" db="EMBL/GenBank/DDBJ databases">
        <authorList>
            <consortium name="Lawrence Berkeley National Laboratory"/>
            <person name="Haridas S."/>
            <person name="Hensen N."/>
            <person name="Bonometti L."/>
            <person name="Westerberg I."/>
            <person name="Brannstrom I.O."/>
            <person name="Guillou S."/>
            <person name="Cros-Aarteil S."/>
            <person name="Calhoun S."/>
            <person name="Kuo A."/>
            <person name="Mondo S."/>
            <person name="Pangilinan J."/>
            <person name="Riley R."/>
            <person name="Labutti K."/>
            <person name="Andreopoulos B."/>
            <person name="Lipzen A."/>
            <person name="Chen C."/>
            <person name="Yanf M."/>
            <person name="Daum C."/>
            <person name="Ng V."/>
            <person name="Clum A."/>
            <person name="Steindorff A."/>
            <person name="Ohm R."/>
            <person name="Martin F."/>
            <person name="Silar P."/>
            <person name="Natvig D."/>
            <person name="Lalanne C."/>
            <person name="Gautier V."/>
            <person name="Ament-Velasquez S.L."/>
            <person name="Kruys A."/>
            <person name="Hutchinson M.I."/>
            <person name="Powell A.J."/>
            <person name="Barry K."/>
            <person name="Miller A.N."/>
            <person name="Grigoriev I.V."/>
            <person name="Debuchy R."/>
            <person name="Gladieux P."/>
            <person name="Thoren M.H."/>
            <person name="Johannesson H."/>
        </authorList>
    </citation>
    <scope>NUCLEOTIDE SEQUENCE</scope>
    <source>
        <strain evidence="2">CBS 958.72</strain>
    </source>
</reference>
<reference evidence="2" key="1">
    <citation type="journal article" date="2023" name="Mol. Phylogenet. Evol.">
        <title>Genome-scale phylogeny and comparative genomics of the fungal order Sordariales.</title>
        <authorList>
            <person name="Hensen N."/>
            <person name="Bonometti L."/>
            <person name="Westerberg I."/>
            <person name="Brannstrom I.O."/>
            <person name="Guillou S."/>
            <person name="Cros-Aarteil S."/>
            <person name="Calhoun S."/>
            <person name="Haridas S."/>
            <person name="Kuo A."/>
            <person name="Mondo S."/>
            <person name="Pangilinan J."/>
            <person name="Riley R."/>
            <person name="LaButti K."/>
            <person name="Andreopoulos B."/>
            <person name="Lipzen A."/>
            <person name="Chen C."/>
            <person name="Yan M."/>
            <person name="Daum C."/>
            <person name="Ng V."/>
            <person name="Clum A."/>
            <person name="Steindorff A."/>
            <person name="Ohm R.A."/>
            <person name="Martin F."/>
            <person name="Silar P."/>
            <person name="Natvig D.O."/>
            <person name="Lalanne C."/>
            <person name="Gautier V."/>
            <person name="Ament-Velasquez S.L."/>
            <person name="Kruys A."/>
            <person name="Hutchinson M.I."/>
            <person name="Powell A.J."/>
            <person name="Barry K."/>
            <person name="Miller A.N."/>
            <person name="Grigoriev I.V."/>
            <person name="Debuchy R."/>
            <person name="Gladieux P."/>
            <person name="Hiltunen Thoren M."/>
            <person name="Johannesson H."/>
        </authorList>
    </citation>
    <scope>NUCLEOTIDE SEQUENCE</scope>
    <source>
        <strain evidence="2">CBS 958.72</strain>
    </source>
</reference>
<keyword evidence="3" id="KW-1185">Reference proteome</keyword>
<feature type="compositionally biased region" description="Polar residues" evidence="1">
    <location>
        <begin position="131"/>
        <end position="144"/>
    </location>
</feature>
<evidence type="ECO:0000256" key="1">
    <source>
        <dbReference type="SAM" id="MobiDB-lite"/>
    </source>
</evidence>
<gene>
    <name evidence="2" type="ORF">B0T24DRAFT_692889</name>
</gene>
<evidence type="ECO:0000313" key="2">
    <source>
        <dbReference type="EMBL" id="KAK3360857.1"/>
    </source>
</evidence>
<name>A0AAE0JSP2_9PEZI</name>
<comment type="caution">
    <text evidence="2">The sequence shown here is derived from an EMBL/GenBank/DDBJ whole genome shotgun (WGS) entry which is preliminary data.</text>
</comment>
<dbReference type="Proteomes" id="UP001287356">
    <property type="component" value="Unassembled WGS sequence"/>
</dbReference>
<protein>
    <submittedName>
        <fullName evidence="2">Uncharacterized protein</fullName>
    </submittedName>
</protein>
<dbReference type="InterPro" id="IPR027417">
    <property type="entry name" value="P-loop_NTPase"/>
</dbReference>